<sequence>EMHEEEEFDFSEVMIHQVIHTIEFCLGCISNTASYLRLWALSLAHAQLSAVLWDMTLKPSFGIKGPLGIIALIIASTLWLSLTIVILLLMEGLSAFLHALRLHWVEFNNKFYEGTGRKFDP</sequence>
<comment type="subcellular location">
    <subcellularLocation>
        <location evidence="1">Membrane</location>
        <topology evidence="1">Multi-pass membrane protein</topology>
    </subcellularLocation>
</comment>
<evidence type="ECO:0000256" key="7">
    <source>
        <dbReference type="ARBA" id="ARBA00023136"/>
    </source>
</evidence>
<keyword evidence="6 8" id="KW-0406">Ion transport</keyword>
<dbReference type="GO" id="GO:0007035">
    <property type="term" value="P:vacuolar acidification"/>
    <property type="evidence" value="ECO:0007669"/>
    <property type="project" value="TreeGrafter"/>
</dbReference>
<evidence type="ECO:0000256" key="2">
    <source>
        <dbReference type="ARBA" id="ARBA00009904"/>
    </source>
</evidence>
<dbReference type="Proteomes" id="UP000789342">
    <property type="component" value="Unassembled WGS sequence"/>
</dbReference>
<protein>
    <recommendedName>
        <fullName evidence="8">V-type proton ATPase subunit a</fullName>
    </recommendedName>
</protein>
<comment type="caution">
    <text evidence="8">Lacks conserved residue(s) required for the propagation of feature annotation.</text>
</comment>
<dbReference type="GO" id="GO:0016471">
    <property type="term" value="C:vacuolar proton-transporting V-type ATPase complex"/>
    <property type="evidence" value="ECO:0007669"/>
    <property type="project" value="TreeGrafter"/>
</dbReference>
<evidence type="ECO:0000256" key="5">
    <source>
        <dbReference type="ARBA" id="ARBA00022989"/>
    </source>
</evidence>
<comment type="caution">
    <text evidence="9">The sequence shown here is derived from an EMBL/GenBank/DDBJ whole genome shotgun (WGS) entry which is preliminary data.</text>
</comment>
<feature type="non-terminal residue" evidence="9">
    <location>
        <position position="1"/>
    </location>
</feature>
<keyword evidence="8" id="KW-0375">Hydrogen ion transport</keyword>
<keyword evidence="10" id="KW-1185">Reference proteome</keyword>
<evidence type="ECO:0000313" key="10">
    <source>
        <dbReference type="Proteomes" id="UP000789342"/>
    </source>
</evidence>
<keyword evidence="5 8" id="KW-1133">Transmembrane helix</keyword>
<dbReference type="EMBL" id="CAJVPV010060687">
    <property type="protein sequence ID" value="CAG8790236.1"/>
    <property type="molecule type" value="Genomic_DNA"/>
</dbReference>
<gene>
    <name evidence="9" type="ORF">AMORRO_LOCUS18075</name>
</gene>
<dbReference type="GO" id="GO:0051117">
    <property type="term" value="F:ATPase binding"/>
    <property type="evidence" value="ECO:0007669"/>
    <property type="project" value="TreeGrafter"/>
</dbReference>
<dbReference type="PANTHER" id="PTHR11629:SF63">
    <property type="entry name" value="V-TYPE PROTON ATPASE SUBUNIT A"/>
    <property type="match status" value="1"/>
</dbReference>
<feature type="transmembrane region" description="Helical" evidence="8">
    <location>
        <begin position="67"/>
        <end position="90"/>
    </location>
</feature>
<dbReference type="PANTHER" id="PTHR11629">
    <property type="entry name" value="VACUOLAR PROTON ATPASES"/>
    <property type="match status" value="1"/>
</dbReference>
<evidence type="ECO:0000256" key="6">
    <source>
        <dbReference type="ARBA" id="ARBA00023065"/>
    </source>
</evidence>
<dbReference type="AlphaFoldDB" id="A0A9N9JSP7"/>
<dbReference type="Pfam" id="PF01496">
    <property type="entry name" value="V_ATPase_I"/>
    <property type="match status" value="1"/>
</dbReference>
<reference evidence="9" key="1">
    <citation type="submission" date="2021-06" db="EMBL/GenBank/DDBJ databases">
        <authorList>
            <person name="Kallberg Y."/>
            <person name="Tangrot J."/>
            <person name="Rosling A."/>
        </authorList>
    </citation>
    <scope>NUCLEOTIDE SEQUENCE</scope>
    <source>
        <strain evidence="9">CL551</strain>
    </source>
</reference>
<dbReference type="GO" id="GO:0046961">
    <property type="term" value="F:proton-transporting ATPase activity, rotational mechanism"/>
    <property type="evidence" value="ECO:0007669"/>
    <property type="project" value="InterPro"/>
</dbReference>
<dbReference type="OrthoDB" id="10264220at2759"/>
<evidence type="ECO:0000256" key="8">
    <source>
        <dbReference type="RuleBase" id="RU361189"/>
    </source>
</evidence>
<feature type="non-terminal residue" evidence="9">
    <location>
        <position position="121"/>
    </location>
</feature>
<keyword evidence="4 8" id="KW-0812">Transmembrane</keyword>
<evidence type="ECO:0000256" key="3">
    <source>
        <dbReference type="ARBA" id="ARBA00022448"/>
    </source>
</evidence>
<dbReference type="GO" id="GO:0033179">
    <property type="term" value="C:proton-transporting V-type ATPase, V0 domain"/>
    <property type="evidence" value="ECO:0007669"/>
    <property type="project" value="InterPro"/>
</dbReference>
<comment type="function">
    <text evidence="8">Essential component of the vacuolar proton pump (V-ATPase), a multimeric enzyme that catalyzes the translocation of protons across the membranes. Required for assembly and activity of the V-ATPase.</text>
</comment>
<keyword evidence="7 8" id="KW-0472">Membrane</keyword>
<dbReference type="GO" id="GO:0000329">
    <property type="term" value="C:fungal-type vacuole membrane"/>
    <property type="evidence" value="ECO:0007669"/>
    <property type="project" value="TreeGrafter"/>
</dbReference>
<organism evidence="9 10">
    <name type="scientific">Acaulospora morrowiae</name>
    <dbReference type="NCBI Taxonomy" id="94023"/>
    <lineage>
        <taxon>Eukaryota</taxon>
        <taxon>Fungi</taxon>
        <taxon>Fungi incertae sedis</taxon>
        <taxon>Mucoromycota</taxon>
        <taxon>Glomeromycotina</taxon>
        <taxon>Glomeromycetes</taxon>
        <taxon>Diversisporales</taxon>
        <taxon>Acaulosporaceae</taxon>
        <taxon>Acaulospora</taxon>
    </lineage>
</organism>
<accession>A0A9N9JSP7</accession>
<keyword evidence="3 8" id="KW-0813">Transport</keyword>
<name>A0A9N9JSP7_9GLOM</name>
<comment type="similarity">
    <text evidence="2 8">Belongs to the V-ATPase 116 kDa subunit family.</text>
</comment>
<evidence type="ECO:0000256" key="1">
    <source>
        <dbReference type="ARBA" id="ARBA00004141"/>
    </source>
</evidence>
<proteinExistence type="inferred from homology"/>
<evidence type="ECO:0000256" key="4">
    <source>
        <dbReference type="ARBA" id="ARBA00022692"/>
    </source>
</evidence>
<evidence type="ECO:0000313" key="9">
    <source>
        <dbReference type="EMBL" id="CAG8790236.1"/>
    </source>
</evidence>
<dbReference type="InterPro" id="IPR002490">
    <property type="entry name" value="V-ATPase_116kDa_su"/>
</dbReference>